<dbReference type="KEGG" id="hro:HELRODRAFT_176887"/>
<dbReference type="PANTHER" id="PTHR47570:SF1">
    <property type="entry name" value="ZINC ION BINDING PROTEIN"/>
    <property type="match status" value="1"/>
</dbReference>
<dbReference type="Proteomes" id="UP000015101">
    <property type="component" value="Unassembled WGS sequence"/>
</dbReference>
<sequence length="252" mass="29469">MNVELSTEFSMENESPVTSWDQTVRPYVQLENWKGFFNFKNLLPENSGDVSKKYHWVMTAYFILRHFLQTEVITTGSLTLNVHFVGVETEIQYIHTFNELLNLFPSFKFQLSFIGPNMQHNSSITDNAQTTKILDTNGKIEVKFIYQLYHDIVGIDKPDLVIGFNAGISAYPSWKTTILHLKKNKIPSYFSEYCWRCYYTTRNVLHGHLRGVHVSNGLPNNFRCPTQIRDDCTKITQYRNNIVFKLLFHHPE</sequence>
<gene>
    <name evidence="3" type="primary">20206006</name>
    <name evidence="2" type="ORF">HELRODRAFT_176887</name>
</gene>
<reference evidence="4" key="1">
    <citation type="submission" date="2012-12" db="EMBL/GenBank/DDBJ databases">
        <authorList>
            <person name="Hellsten U."/>
            <person name="Grimwood J."/>
            <person name="Chapman J.A."/>
            <person name="Shapiro H."/>
            <person name="Aerts A."/>
            <person name="Otillar R.P."/>
            <person name="Terry A.Y."/>
            <person name="Boore J.L."/>
            <person name="Simakov O."/>
            <person name="Marletaz F."/>
            <person name="Cho S.-J."/>
            <person name="Edsinger-Gonzales E."/>
            <person name="Havlak P."/>
            <person name="Kuo D.-H."/>
            <person name="Larsson T."/>
            <person name="Lv J."/>
            <person name="Arendt D."/>
            <person name="Savage R."/>
            <person name="Osoegawa K."/>
            <person name="de Jong P."/>
            <person name="Lindberg D.R."/>
            <person name="Seaver E.C."/>
            <person name="Weisblat D.A."/>
            <person name="Putnam N.H."/>
            <person name="Grigoriev I.V."/>
            <person name="Rokhsar D.S."/>
        </authorList>
    </citation>
    <scope>NUCLEOTIDE SEQUENCE</scope>
</reference>
<accession>T1FB07</accession>
<dbReference type="EMBL" id="KB097144">
    <property type="protein sequence ID" value="ESN98420.1"/>
    <property type="molecule type" value="Genomic_DNA"/>
</dbReference>
<feature type="domain" description="Mitochondrial splicing suppressor 51-like C-terminal" evidence="1">
    <location>
        <begin position="58"/>
        <end position="230"/>
    </location>
</feature>
<dbReference type="AlphaFoldDB" id="T1FB07"/>
<dbReference type="Pfam" id="PF20179">
    <property type="entry name" value="MSS51_C"/>
    <property type="match status" value="1"/>
</dbReference>
<reference evidence="2 4" key="2">
    <citation type="journal article" date="2013" name="Nature">
        <title>Insights into bilaterian evolution from three spiralian genomes.</title>
        <authorList>
            <person name="Simakov O."/>
            <person name="Marletaz F."/>
            <person name="Cho S.J."/>
            <person name="Edsinger-Gonzales E."/>
            <person name="Havlak P."/>
            <person name="Hellsten U."/>
            <person name="Kuo D.H."/>
            <person name="Larsson T."/>
            <person name="Lv J."/>
            <person name="Arendt D."/>
            <person name="Savage R."/>
            <person name="Osoegawa K."/>
            <person name="de Jong P."/>
            <person name="Grimwood J."/>
            <person name="Chapman J.A."/>
            <person name="Shapiro H."/>
            <person name="Aerts A."/>
            <person name="Otillar R.P."/>
            <person name="Terry A.Y."/>
            <person name="Boore J.L."/>
            <person name="Grigoriev I.V."/>
            <person name="Lindberg D.R."/>
            <person name="Seaver E.C."/>
            <person name="Weisblat D.A."/>
            <person name="Putnam N.H."/>
            <person name="Rokhsar D.S."/>
        </authorList>
    </citation>
    <scope>NUCLEOTIDE SEQUENCE</scope>
</reference>
<evidence type="ECO:0000313" key="4">
    <source>
        <dbReference type="Proteomes" id="UP000015101"/>
    </source>
</evidence>
<keyword evidence="4" id="KW-1185">Reference proteome</keyword>
<dbReference type="EMBL" id="AMQM01005871">
    <property type="status" value="NOT_ANNOTATED_CDS"/>
    <property type="molecule type" value="Genomic_DNA"/>
</dbReference>
<proteinExistence type="predicted"/>
<dbReference type="STRING" id="6412.T1FB07"/>
<evidence type="ECO:0000259" key="1">
    <source>
        <dbReference type="Pfam" id="PF20179"/>
    </source>
</evidence>
<evidence type="ECO:0000313" key="2">
    <source>
        <dbReference type="EMBL" id="ESN98420.1"/>
    </source>
</evidence>
<evidence type="ECO:0000313" key="3">
    <source>
        <dbReference type="EnsemblMetazoa" id="HelroP176887"/>
    </source>
</evidence>
<dbReference type="HOGENOM" id="CLU_044168_0_0_1"/>
<protein>
    <recommendedName>
        <fullName evidence="1">Mitochondrial splicing suppressor 51-like C-terminal domain-containing protein</fullName>
    </recommendedName>
</protein>
<dbReference type="eggNOG" id="KOG2084">
    <property type="taxonomic scope" value="Eukaryota"/>
</dbReference>
<reference evidence="3" key="3">
    <citation type="submission" date="2015-06" db="UniProtKB">
        <authorList>
            <consortium name="EnsemblMetazoa"/>
        </authorList>
    </citation>
    <scope>IDENTIFICATION</scope>
</reference>
<dbReference type="InParanoid" id="T1FB07"/>
<dbReference type="PANTHER" id="PTHR47570">
    <property type="entry name" value="ZINC ION BINDING PROTEIN"/>
    <property type="match status" value="1"/>
</dbReference>
<dbReference type="InterPro" id="IPR046824">
    <property type="entry name" value="Mss51-like_C"/>
</dbReference>
<organism evidence="3 4">
    <name type="scientific">Helobdella robusta</name>
    <name type="common">Californian leech</name>
    <dbReference type="NCBI Taxonomy" id="6412"/>
    <lineage>
        <taxon>Eukaryota</taxon>
        <taxon>Metazoa</taxon>
        <taxon>Spiralia</taxon>
        <taxon>Lophotrochozoa</taxon>
        <taxon>Annelida</taxon>
        <taxon>Clitellata</taxon>
        <taxon>Hirudinea</taxon>
        <taxon>Rhynchobdellida</taxon>
        <taxon>Glossiphoniidae</taxon>
        <taxon>Helobdella</taxon>
    </lineage>
</organism>
<dbReference type="EnsemblMetazoa" id="HelroT176887">
    <property type="protein sequence ID" value="HelroP176887"/>
    <property type="gene ID" value="HelroG176887"/>
</dbReference>
<dbReference type="OrthoDB" id="5282002at2759"/>
<name>T1FB07_HELRO</name>
<dbReference type="CTD" id="20206006"/>
<dbReference type="RefSeq" id="XP_009023382.1">
    <property type="nucleotide sequence ID" value="XM_009025134.1"/>
</dbReference>
<dbReference type="GeneID" id="20206006"/>